<name>A0A1S2LKH2_9BACI</name>
<dbReference type="Proteomes" id="UP000179524">
    <property type="component" value="Unassembled WGS sequence"/>
</dbReference>
<dbReference type="EMBL" id="MLQR01000030">
    <property type="protein sequence ID" value="OIJ12700.1"/>
    <property type="molecule type" value="Genomic_DNA"/>
</dbReference>
<proteinExistence type="predicted"/>
<keyword evidence="3" id="KW-1185">Reference proteome</keyword>
<sequence length="205" mass="24582">MRFISLHEEKLTKLYQKKGIITVSDLSISNIADSFNILIKYHHLNSKCLYDNNCGLMLLKENQRIENERADFFHEMAHFFSHVGDQRKMVKDFVRLQERQAHWISLYASMPRFIFEPILNETRSLKELVEVFQLPETMIKERIRIIRQQNSTQSYYDNLHQQEDLRINRSLQKEKIYDSTLEVLQKLSNQVGEEKLSYEIQSLLR</sequence>
<evidence type="ECO:0000313" key="3">
    <source>
        <dbReference type="Proteomes" id="UP000179524"/>
    </source>
</evidence>
<comment type="caution">
    <text evidence="2">The sequence shown here is derived from an EMBL/GenBank/DDBJ whole genome shotgun (WGS) entry which is preliminary data.</text>
</comment>
<dbReference type="OrthoDB" id="2417909at2"/>
<feature type="domain" description="IrrE N-terminal-like" evidence="1">
    <location>
        <begin position="54"/>
        <end position="143"/>
    </location>
</feature>
<dbReference type="Pfam" id="PF06114">
    <property type="entry name" value="Peptidase_M78"/>
    <property type="match status" value="1"/>
</dbReference>
<organism evidence="2 3">
    <name type="scientific">Anaerobacillus alkalilacustris</name>
    <dbReference type="NCBI Taxonomy" id="393763"/>
    <lineage>
        <taxon>Bacteria</taxon>
        <taxon>Bacillati</taxon>
        <taxon>Bacillota</taxon>
        <taxon>Bacilli</taxon>
        <taxon>Bacillales</taxon>
        <taxon>Bacillaceae</taxon>
        <taxon>Anaerobacillus</taxon>
    </lineage>
</organism>
<evidence type="ECO:0000313" key="2">
    <source>
        <dbReference type="EMBL" id="OIJ12700.1"/>
    </source>
</evidence>
<reference evidence="2 3" key="1">
    <citation type="submission" date="2016-10" db="EMBL/GenBank/DDBJ databases">
        <title>Draft genome sequences of four alkaliphilic bacteria belonging to the Anaerobacillus genus.</title>
        <authorList>
            <person name="Bassil N.M."/>
            <person name="Lloyd J.R."/>
        </authorList>
    </citation>
    <scope>NUCLEOTIDE SEQUENCE [LARGE SCALE GENOMIC DNA]</scope>
    <source>
        <strain evidence="2 3">DSM 18345</strain>
    </source>
</reference>
<evidence type="ECO:0000259" key="1">
    <source>
        <dbReference type="Pfam" id="PF06114"/>
    </source>
</evidence>
<dbReference type="InterPro" id="IPR010359">
    <property type="entry name" value="IrrE_HExxH"/>
</dbReference>
<dbReference type="AlphaFoldDB" id="A0A1S2LKH2"/>
<dbReference type="RefSeq" id="WP_071310020.1">
    <property type="nucleotide sequence ID" value="NZ_MLQR01000030.1"/>
</dbReference>
<accession>A0A1S2LKH2</accession>
<protein>
    <recommendedName>
        <fullName evidence="1">IrrE N-terminal-like domain-containing protein</fullName>
    </recommendedName>
</protein>
<gene>
    <name evidence="2" type="ORF">BKP37_12940</name>
</gene>